<reference evidence="1" key="1">
    <citation type="journal article" date="2018" name="Genome Biol.">
        <title>SKESA: strategic k-mer extension for scrupulous assemblies.</title>
        <authorList>
            <person name="Souvorov A."/>
            <person name="Agarwala R."/>
            <person name="Lipman D.J."/>
        </authorList>
    </citation>
    <scope>NUCLEOTIDE SEQUENCE</scope>
    <source>
        <strain evidence="1">15-6141</strain>
    </source>
</reference>
<dbReference type="Pfam" id="PF23641">
    <property type="entry name" value="YmcF-like"/>
    <property type="match status" value="1"/>
</dbReference>
<proteinExistence type="predicted"/>
<accession>A0A741VYQ9</accession>
<dbReference type="InterPro" id="IPR056946">
    <property type="entry name" value="YmcF-like"/>
</dbReference>
<feature type="non-terminal residue" evidence="1">
    <location>
        <position position="1"/>
    </location>
</feature>
<name>A0A741VYQ9_SALER</name>
<organism evidence="1">
    <name type="scientific">Salmonella enterica</name>
    <name type="common">Salmonella choleraesuis</name>
    <dbReference type="NCBI Taxonomy" id="28901"/>
    <lineage>
        <taxon>Bacteria</taxon>
        <taxon>Pseudomonadati</taxon>
        <taxon>Pseudomonadota</taxon>
        <taxon>Gammaproteobacteria</taxon>
        <taxon>Enterobacterales</taxon>
        <taxon>Enterobacteriaceae</taxon>
        <taxon>Salmonella</taxon>
    </lineage>
</organism>
<dbReference type="EMBL" id="DAAUBV010000279">
    <property type="protein sequence ID" value="HAF1043514.1"/>
    <property type="molecule type" value="Genomic_DNA"/>
</dbReference>
<dbReference type="AlphaFoldDB" id="A0A741VYQ9"/>
<protein>
    <submittedName>
        <fullName evidence="1">Cold-shock protein</fullName>
    </submittedName>
</protein>
<gene>
    <name evidence="1" type="ORF">G9C66_004461</name>
</gene>
<reference evidence="1" key="2">
    <citation type="submission" date="2018-07" db="EMBL/GenBank/DDBJ databases">
        <authorList>
            <consortium name="NCBI Pathogen Detection Project"/>
        </authorList>
    </citation>
    <scope>NUCLEOTIDE SEQUENCE</scope>
    <source>
        <strain evidence="1">15-6141</strain>
    </source>
</reference>
<sequence>EQNPFGAKCIFCKSTMITFDNVGLYIRSGQVPPDFRK</sequence>
<comment type="caution">
    <text evidence="1">The sequence shown here is derived from an EMBL/GenBank/DDBJ whole genome shotgun (WGS) entry which is preliminary data.</text>
</comment>
<evidence type="ECO:0000313" key="1">
    <source>
        <dbReference type="EMBL" id="HAF1043514.1"/>
    </source>
</evidence>